<reference evidence="2" key="2">
    <citation type="submission" date="2020-10" db="EMBL/GenBank/DDBJ databases">
        <authorList>
            <consortium name="NCBI Pathogen Detection Project"/>
        </authorList>
    </citation>
    <scope>NUCLEOTIDE SEQUENCE</scope>
    <source>
        <strain evidence="2">CAVp300</strain>
    </source>
</reference>
<dbReference type="AlphaFoldDB" id="A0A9P3TBZ7"/>
<protein>
    <submittedName>
        <fullName evidence="2">Uncharacterized protein</fullName>
    </submittedName>
</protein>
<comment type="caution">
    <text evidence="2">The sequence shown here is derived from an EMBL/GenBank/DDBJ whole genome shotgun (WGS) entry which is preliminary data.</text>
</comment>
<reference evidence="2" key="1">
    <citation type="journal article" date="2018" name="Genome Biol.">
        <title>SKESA: strategic k-mer extension for scrupulous assemblies.</title>
        <authorList>
            <person name="Souvorov A."/>
            <person name="Agarwala R."/>
            <person name="Lipman D.J."/>
        </authorList>
    </citation>
    <scope>NUCLEOTIDE SEQUENCE</scope>
    <source>
        <strain evidence="2">CAVp300</strain>
    </source>
</reference>
<evidence type="ECO:0000313" key="3">
    <source>
        <dbReference type="Proteomes" id="UP000867740"/>
    </source>
</evidence>
<name>A0A9P3TBZ7_KLUIN</name>
<dbReference type="RefSeq" id="WP_047372734.1">
    <property type="nucleotide sequence ID" value="NZ_CABMNU010000005.1"/>
</dbReference>
<organism evidence="2 3">
    <name type="scientific">Kluyvera intermedia</name>
    <name type="common">Enterobacter intermedius</name>
    <dbReference type="NCBI Taxonomy" id="61648"/>
    <lineage>
        <taxon>Bacteria</taxon>
        <taxon>Pseudomonadati</taxon>
        <taxon>Pseudomonadota</taxon>
        <taxon>Gammaproteobacteria</taxon>
        <taxon>Enterobacterales</taxon>
        <taxon>Enterobacteriaceae</taxon>
        <taxon>Kluyvera</taxon>
    </lineage>
</organism>
<dbReference type="EMBL" id="DACSUM010000039">
    <property type="protein sequence ID" value="HAT3583667.1"/>
    <property type="molecule type" value="Genomic_DNA"/>
</dbReference>
<evidence type="ECO:0000256" key="1">
    <source>
        <dbReference type="SAM" id="MobiDB-lite"/>
    </source>
</evidence>
<accession>A0A9P3TBZ7</accession>
<proteinExistence type="predicted"/>
<dbReference type="Proteomes" id="UP000867740">
    <property type="component" value="Unassembled WGS sequence"/>
</dbReference>
<feature type="region of interest" description="Disordered" evidence="1">
    <location>
        <begin position="67"/>
        <end position="103"/>
    </location>
</feature>
<evidence type="ECO:0000313" key="2">
    <source>
        <dbReference type="EMBL" id="HAT3583667.1"/>
    </source>
</evidence>
<sequence length="103" mass="11650">MKSSDNQQLTDELIGEALLFLLKENGPINTPALIARLQYMESSEQDSQRRALLVCLIDEISSNKIASSRVQNGNEQDENIRDAGDNVYPLFGNRQRQGRSRKQ</sequence>
<gene>
    <name evidence="2" type="ORF">I8531_004016</name>
</gene>